<feature type="compositionally biased region" description="Low complexity" evidence="1">
    <location>
        <begin position="360"/>
        <end position="387"/>
    </location>
</feature>
<keyword evidence="4" id="KW-1185">Reference proteome</keyword>
<dbReference type="EMBL" id="LGSR01000020">
    <property type="protein sequence ID" value="KOS19601.1"/>
    <property type="molecule type" value="Genomic_DNA"/>
</dbReference>
<feature type="region of interest" description="Disordered" evidence="1">
    <location>
        <begin position="272"/>
        <end position="306"/>
    </location>
</feature>
<evidence type="ECO:0000256" key="1">
    <source>
        <dbReference type="SAM" id="MobiDB-lite"/>
    </source>
</evidence>
<evidence type="ECO:0000256" key="2">
    <source>
        <dbReference type="SAM" id="SignalP"/>
    </source>
</evidence>
<feature type="region of interest" description="Disordered" evidence="1">
    <location>
        <begin position="130"/>
        <end position="153"/>
    </location>
</feature>
<dbReference type="AlphaFoldDB" id="A0A0M8N4D7"/>
<reference evidence="3 4" key="1">
    <citation type="submission" date="2015-07" db="EMBL/GenBank/DDBJ databases">
        <title>The genome of the fungus Escovopsis weberi, a specialized disease agent of ant agriculture.</title>
        <authorList>
            <person name="de Man T.J."/>
            <person name="Stajich J.E."/>
            <person name="Kubicek C.P."/>
            <person name="Chenthamara K."/>
            <person name="Atanasova L."/>
            <person name="Druzhinina I.S."/>
            <person name="Birnbaum S."/>
            <person name="Barribeau S.M."/>
            <person name="Teiling C."/>
            <person name="Suen G."/>
            <person name="Currie C."/>
            <person name="Gerardo N.M."/>
        </authorList>
    </citation>
    <scope>NUCLEOTIDE SEQUENCE [LARGE SCALE GENOMIC DNA]</scope>
</reference>
<evidence type="ECO:0000313" key="3">
    <source>
        <dbReference type="EMBL" id="KOS19601.1"/>
    </source>
</evidence>
<name>A0A0M8N4D7_ESCWE</name>
<feature type="compositionally biased region" description="Low complexity" evidence="1">
    <location>
        <begin position="281"/>
        <end position="302"/>
    </location>
</feature>
<feature type="chain" id="PRO_5005818900" evidence="2">
    <location>
        <begin position="17"/>
        <end position="499"/>
    </location>
</feature>
<keyword evidence="2" id="KW-0732">Signal</keyword>
<dbReference type="STRING" id="150374.A0A0M8N4D7"/>
<accession>A0A0M8N4D7</accession>
<proteinExistence type="predicted"/>
<gene>
    <name evidence="3" type="ORF">ESCO_000877</name>
</gene>
<feature type="region of interest" description="Disordered" evidence="1">
    <location>
        <begin position="199"/>
        <end position="224"/>
    </location>
</feature>
<sequence>MKYSYTLIALAGAVLAQTETPEQCAQRCAAAFNACSTAQNPSPNFAYCASEFKSCTGDHDASSSNQPKACQSGAAAPPPAGDETPQQCAKRCLDQFTSCSTAQNPSPNFAFCASQYKTCTGDHDASSSNQPSECQGGAAAPPAETPVPAGDETPEQCADRCLKQFTSCSTAQNPSPNFAFCASQYKSCTGDHDASSSNQPKACQSGAAPSAPPTKIDVPAPASSESPEQCADRCLKQFEDCSTAQNPSPNFAFCASQYKSCTGDHDASSSNQPKACKASGDASSAAPTSAPTATAAPAPSDSETPEECADRCLKQFEDCSTAQNPSPNFAFCASQYKSCTGDHDASSSNQPKACKASGDASSAAPAPTATAPTSAAPAPAPAPTSSETPEECADRCTKQFEDCSTAQNPSPNFAFCASQYKSCTGNSEASSSNLVTSCGPAAAAPSVGGGSTTMATAIAAPTGGAAVPGHSNSTIPVINGAGAAKPAMALLALGALALF</sequence>
<organism evidence="3 4">
    <name type="scientific">Escovopsis weberi</name>
    <dbReference type="NCBI Taxonomy" id="150374"/>
    <lineage>
        <taxon>Eukaryota</taxon>
        <taxon>Fungi</taxon>
        <taxon>Dikarya</taxon>
        <taxon>Ascomycota</taxon>
        <taxon>Pezizomycotina</taxon>
        <taxon>Sordariomycetes</taxon>
        <taxon>Hypocreomycetidae</taxon>
        <taxon>Hypocreales</taxon>
        <taxon>Hypocreaceae</taxon>
        <taxon>Escovopsis</taxon>
    </lineage>
</organism>
<feature type="signal peptide" evidence="2">
    <location>
        <begin position="1"/>
        <end position="16"/>
    </location>
</feature>
<feature type="compositionally biased region" description="Low complexity" evidence="1">
    <location>
        <begin position="136"/>
        <end position="150"/>
    </location>
</feature>
<evidence type="ECO:0000313" key="4">
    <source>
        <dbReference type="Proteomes" id="UP000053831"/>
    </source>
</evidence>
<comment type="caution">
    <text evidence="3">The sequence shown here is derived from an EMBL/GenBank/DDBJ whole genome shotgun (WGS) entry which is preliminary data.</text>
</comment>
<dbReference type="Proteomes" id="UP000053831">
    <property type="component" value="Unassembled WGS sequence"/>
</dbReference>
<feature type="region of interest" description="Disordered" evidence="1">
    <location>
        <begin position="350"/>
        <end position="390"/>
    </location>
</feature>
<protein>
    <submittedName>
        <fullName evidence="3">Uncharacterized protein</fullName>
    </submittedName>
</protein>